<protein>
    <recommendedName>
        <fullName evidence="1">Immunity protein 63 domain-containing protein</fullName>
    </recommendedName>
</protein>
<evidence type="ECO:0000313" key="3">
    <source>
        <dbReference type="Proteomes" id="UP000010988"/>
    </source>
</evidence>
<proteinExistence type="predicted"/>
<dbReference type="EMBL" id="BANR01000008">
    <property type="protein sequence ID" value="GAC48998.1"/>
    <property type="molecule type" value="Genomic_DNA"/>
</dbReference>
<dbReference type="Pfam" id="PF15599">
    <property type="entry name" value="Imm63"/>
    <property type="match status" value="1"/>
</dbReference>
<evidence type="ECO:0000313" key="2">
    <source>
        <dbReference type="EMBL" id="GAC48998.1"/>
    </source>
</evidence>
<name>L7KMU7_9ACTN</name>
<keyword evidence="3" id="KW-1185">Reference proteome</keyword>
<reference evidence="2 3" key="1">
    <citation type="submission" date="2012-12" db="EMBL/GenBank/DDBJ databases">
        <title>Whole genome shotgun sequence of Gordonia aichiensis NBRC 108223.</title>
        <authorList>
            <person name="Isaki-Nakamura S."/>
            <person name="Hosoyama A."/>
            <person name="Tsuchikane K."/>
            <person name="Ando Y."/>
            <person name="Baba S."/>
            <person name="Ohji S."/>
            <person name="Hamada M."/>
            <person name="Tamura T."/>
            <person name="Yamazoe A."/>
            <person name="Yamazaki S."/>
            <person name="Fujita N."/>
        </authorList>
    </citation>
    <scope>NUCLEOTIDE SEQUENCE [LARGE SCALE GENOMIC DNA]</scope>
    <source>
        <strain evidence="2 3">NBRC 108223</strain>
    </source>
</reference>
<dbReference type="AlphaFoldDB" id="L7KMU7"/>
<comment type="caution">
    <text evidence="2">The sequence shown here is derived from an EMBL/GenBank/DDBJ whole genome shotgun (WGS) entry which is preliminary data.</text>
</comment>
<feature type="domain" description="Immunity protein 63" evidence="1">
    <location>
        <begin position="49"/>
        <end position="125"/>
    </location>
</feature>
<dbReference type="STRING" id="1220583.GOACH_08_00610"/>
<evidence type="ECO:0000259" key="1">
    <source>
        <dbReference type="Pfam" id="PF15599"/>
    </source>
</evidence>
<dbReference type="RefSeq" id="WP_005174757.1">
    <property type="nucleotide sequence ID" value="NZ_BANR01000008.1"/>
</dbReference>
<organism evidence="2 3">
    <name type="scientific">Gordonia aichiensis NBRC 108223</name>
    <dbReference type="NCBI Taxonomy" id="1220583"/>
    <lineage>
        <taxon>Bacteria</taxon>
        <taxon>Bacillati</taxon>
        <taxon>Actinomycetota</taxon>
        <taxon>Actinomycetes</taxon>
        <taxon>Mycobacteriales</taxon>
        <taxon>Gordoniaceae</taxon>
        <taxon>Gordonia</taxon>
    </lineage>
</organism>
<dbReference type="OrthoDB" id="4376452at2"/>
<accession>L7KMU7</accession>
<sequence length="144" mass="16354">MTVVDGGLDESMKSRIVELGRRMGAIDEDLPELSHLRDDGVPSCWQKHGVWHLTVRERANIVSDRQTTSADEFLFFVAESIAERMSRRLHPPGTPDFRRVSWQAQFDILRTINPAWADTWLRQTRSQLVDAGVDDDVIALLPTG</sequence>
<gene>
    <name evidence="2" type="ORF">GOACH_08_00610</name>
</gene>
<dbReference type="InterPro" id="IPR028952">
    <property type="entry name" value="Imm63"/>
</dbReference>
<dbReference type="eggNOG" id="ENOG5031VW0">
    <property type="taxonomic scope" value="Bacteria"/>
</dbReference>
<dbReference type="Proteomes" id="UP000010988">
    <property type="component" value="Unassembled WGS sequence"/>
</dbReference>